<dbReference type="EMBL" id="ML732378">
    <property type="protein sequence ID" value="KAB8068695.1"/>
    <property type="molecule type" value="Genomic_DNA"/>
</dbReference>
<dbReference type="AlphaFoldDB" id="A0A5N5WLK8"/>
<reference evidence="1 2" key="1">
    <citation type="submission" date="2019-04" db="EMBL/GenBank/DDBJ databases">
        <title>Friends and foes A comparative genomics study of 23 Aspergillus species from section Flavi.</title>
        <authorList>
            <consortium name="DOE Joint Genome Institute"/>
            <person name="Kjaerbolling I."/>
            <person name="Vesth T."/>
            <person name="Frisvad J.C."/>
            <person name="Nybo J.L."/>
            <person name="Theobald S."/>
            <person name="Kildgaard S."/>
            <person name="Isbrandt T."/>
            <person name="Kuo A."/>
            <person name="Sato A."/>
            <person name="Lyhne E.K."/>
            <person name="Kogle M.E."/>
            <person name="Wiebenga A."/>
            <person name="Kun R.S."/>
            <person name="Lubbers R.J."/>
            <person name="Makela M.R."/>
            <person name="Barry K."/>
            <person name="Chovatia M."/>
            <person name="Clum A."/>
            <person name="Daum C."/>
            <person name="Haridas S."/>
            <person name="He G."/>
            <person name="LaButti K."/>
            <person name="Lipzen A."/>
            <person name="Mondo S."/>
            <person name="Riley R."/>
            <person name="Salamov A."/>
            <person name="Simmons B.A."/>
            <person name="Magnuson J.K."/>
            <person name="Henrissat B."/>
            <person name="Mortensen U.H."/>
            <person name="Larsen T.O."/>
            <person name="Devries R.P."/>
            <person name="Grigoriev I.V."/>
            <person name="Machida M."/>
            <person name="Baker S.E."/>
            <person name="Andersen M.R."/>
        </authorList>
    </citation>
    <scope>NUCLEOTIDE SEQUENCE [LARGE SCALE GENOMIC DNA]</scope>
    <source>
        <strain evidence="1 2">CBS 151.66</strain>
    </source>
</reference>
<accession>A0A5N5WLK8</accession>
<dbReference type="InterPro" id="IPR027417">
    <property type="entry name" value="P-loop_NTPase"/>
</dbReference>
<gene>
    <name evidence="1" type="ORF">BDV29DRAFT_65156</name>
</gene>
<dbReference type="Gene3D" id="3.40.50.300">
    <property type="entry name" value="P-loop containing nucleotide triphosphate hydrolases"/>
    <property type="match status" value="1"/>
</dbReference>
<dbReference type="OrthoDB" id="2423195at2759"/>
<sequence>MFHDHSKEAIFVMCYTNHALDQFLEGLLDIGISSSSIVRLGSKSTTRTQSLSLSAQKSLYRHTQSTWDVINKYKNEAADIKERLTPAFNKYVEFKVDARRVLEFLEFVDPSFYNAFMPPENEGMTFIGEKGKRVDSNSLYDLWSRGREQPNYFKIDCSEDSHRVWSMDTPSRQAYIRTWSHQILMTRYSRKTSLSQLIFFLKFLANHGP</sequence>
<organism evidence="1 2">
    <name type="scientific">Aspergillus leporis</name>
    <dbReference type="NCBI Taxonomy" id="41062"/>
    <lineage>
        <taxon>Eukaryota</taxon>
        <taxon>Fungi</taxon>
        <taxon>Dikarya</taxon>
        <taxon>Ascomycota</taxon>
        <taxon>Pezizomycotina</taxon>
        <taxon>Eurotiomycetes</taxon>
        <taxon>Eurotiomycetidae</taxon>
        <taxon>Eurotiales</taxon>
        <taxon>Aspergillaceae</taxon>
        <taxon>Aspergillus</taxon>
        <taxon>Aspergillus subgen. Circumdati</taxon>
    </lineage>
</organism>
<evidence type="ECO:0000313" key="1">
    <source>
        <dbReference type="EMBL" id="KAB8068695.1"/>
    </source>
</evidence>
<evidence type="ECO:0000313" key="2">
    <source>
        <dbReference type="Proteomes" id="UP000326565"/>
    </source>
</evidence>
<protein>
    <submittedName>
        <fullName evidence="1">Uncharacterized protein</fullName>
    </submittedName>
</protein>
<dbReference type="Proteomes" id="UP000326565">
    <property type="component" value="Unassembled WGS sequence"/>
</dbReference>
<keyword evidence="2" id="KW-1185">Reference proteome</keyword>
<proteinExistence type="predicted"/>
<name>A0A5N5WLK8_9EURO</name>